<comment type="caution">
    <text evidence="3">The sequence shown here is derived from an EMBL/GenBank/DDBJ whole genome shotgun (WGS) entry which is preliminary data.</text>
</comment>
<dbReference type="PIRSF" id="PIRSF036389">
    <property type="entry name" value="IOR_B"/>
    <property type="match status" value="1"/>
</dbReference>
<organism evidence="3 4">
    <name type="scientific">Rhodanobacter denitrificans</name>
    <dbReference type="NCBI Taxonomy" id="666685"/>
    <lineage>
        <taxon>Bacteria</taxon>
        <taxon>Pseudomonadati</taxon>
        <taxon>Pseudomonadota</taxon>
        <taxon>Gammaproteobacteria</taxon>
        <taxon>Lysobacterales</taxon>
        <taxon>Rhodanobacteraceae</taxon>
        <taxon>Rhodanobacter</taxon>
    </lineage>
</organism>
<dbReference type="InterPro" id="IPR046867">
    <property type="entry name" value="AldOxase/xan_DH_MoCoBD2"/>
</dbReference>
<gene>
    <name evidence="3" type="ORF">DI564_08315</name>
</gene>
<evidence type="ECO:0000313" key="3">
    <source>
        <dbReference type="EMBL" id="PZQ16615.1"/>
    </source>
</evidence>
<feature type="chain" id="PRO_5016171306" evidence="1">
    <location>
        <begin position="32"/>
        <end position="741"/>
    </location>
</feature>
<dbReference type="PANTHER" id="PTHR47495:SF2">
    <property type="entry name" value="ALDEHYDE DEHYDROGENASE"/>
    <property type="match status" value="1"/>
</dbReference>
<dbReference type="InterPro" id="IPR037165">
    <property type="entry name" value="AldOxase/xan_DH_Mopterin-bd_sf"/>
</dbReference>
<feature type="signal peptide" evidence="1">
    <location>
        <begin position="1"/>
        <end position="31"/>
    </location>
</feature>
<dbReference type="InterPro" id="IPR012368">
    <property type="entry name" value="OxRdtase_Mopterin-bd_su_IorB"/>
</dbReference>
<dbReference type="PROSITE" id="PS51318">
    <property type="entry name" value="TAT"/>
    <property type="match status" value="1"/>
</dbReference>
<dbReference type="AlphaFoldDB" id="A0A2W5KNZ8"/>
<dbReference type="InterPro" id="IPR052516">
    <property type="entry name" value="N-heterocyclic_Hydroxylase"/>
</dbReference>
<feature type="domain" description="Aldehyde oxidase/xanthine dehydrogenase a/b hammerhead" evidence="2">
    <location>
        <begin position="215"/>
        <end position="300"/>
    </location>
</feature>
<evidence type="ECO:0000256" key="1">
    <source>
        <dbReference type="SAM" id="SignalP"/>
    </source>
</evidence>
<dbReference type="Proteomes" id="UP000249046">
    <property type="component" value="Unassembled WGS sequence"/>
</dbReference>
<sequence>MNTRIVNESRREFLKAGAGLALAVYATPTLAAAAAAAPSSSATPFAPNAFVRIDGEGVVTVVSKHLEMGQGTFTGIATLIAEELDADWSQVRVVGAPADAKRYGNAAWGGAIQGTGGSSAMPGAWDQMRQAGATARAMLVAAAAETWKVPAEQIVVSRGVLSHAGSGRRAGFGELAATAARQPVPAEPPKLKTADQYTLIGKAKLPRTDSRAKTDGSAMFTQDVQLPDMLVAVIAHPPRFGARVARFDAAKAKAIAGVADVFVVPGEPGVFSGGVAVLARDTWTALRAREALTVEWDDAGALRASSEALSAQYRALAAKPGKTVVTRGDVERAFAGKRLIEATYEVPFLAHASMEPLNCVIALGSDGCEIWNGEQFHTVDQGAVAKKLGIAPDRVTINQLYAGGSFGRRANPKSDYILETVALAMAARERGRQVPIKLVWTREDDTRGGYYRPLTVHAVAAALDGNGAIAGWRHRIVGQSILKGSPFEAMMVKDGIDATTVEGVNDLPYAVENLHLDLHSPDPGVPVQWWRSVGHTHSGFATEVFVDELASAAGADPYRFRRGLLGAHPRELGVLDRVAREARWSDPLPAAADGLRRGRGIAVHKSFDTYVAQVAEVTVRPDGSFRIDRIVCAVDCGVAINPDVIRAQMEGGIGYGLSAALYGAITLKDGIVEQSNFHDYRPLRMQDMPAVEVHIVASTEKPTGVGEPGTAVAAPAVVNALFAATGRRVRRLPIDPRELRA</sequence>
<proteinExistence type="predicted"/>
<dbReference type="Gene3D" id="3.90.1170.50">
    <property type="entry name" value="Aldehyde oxidase/xanthine dehydrogenase, a/b hammerhead"/>
    <property type="match status" value="1"/>
</dbReference>
<dbReference type="Pfam" id="PF02738">
    <property type="entry name" value="MoCoBD_1"/>
    <property type="match status" value="1"/>
</dbReference>
<protein>
    <submittedName>
        <fullName evidence="3">Aldehyde oxidase</fullName>
    </submittedName>
</protein>
<evidence type="ECO:0000313" key="4">
    <source>
        <dbReference type="Proteomes" id="UP000249046"/>
    </source>
</evidence>
<dbReference type="Pfam" id="PF20256">
    <property type="entry name" value="MoCoBD_2"/>
    <property type="match status" value="2"/>
</dbReference>
<dbReference type="InterPro" id="IPR000674">
    <property type="entry name" value="Ald_Oxase/Xan_DH_a/b"/>
</dbReference>
<dbReference type="InterPro" id="IPR006311">
    <property type="entry name" value="TAT_signal"/>
</dbReference>
<reference evidence="3 4" key="1">
    <citation type="submission" date="2017-08" db="EMBL/GenBank/DDBJ databases">
        <title>Infants hospitalized years apart are colonized by the same room-sourced microbial strains.</title>
        <authorList>
            <person name="Brooks B."/>
            <person name="Olm M.R."/>
            <person name="Firek B.A."/>
            <person name="Baker R."/>
            <person name="Thomas B.C."/>
            <person name="Morowitz M.J."/>
            <person name="Banfield J.F."/>
        </authorList>
    </citation>
    <scope>NUCLEOTIDE SEQUENCE [LARGE SCALE GENOMIC DNA]</scope>
    <source>
        <strain evidence="3">S2_005_003_R2_42</strain>
    </source>
</reference>
<dbReference type="PANTHER" id="PTHR47495">
    <property type="entry name" value="ALDEHYDE DEHYDROGENASE"/>
    <property type="match status" value="1"/>
</dbReference>
<evidence type="ECO:0000259" key="2">
    <source>
        <dbReference type="SMART" id="SM01008"/>
    </source>
</evidence>
<dbReference type="EMBL" id="QFPO01000005">
    <property type="protein sequence ID" value="PZQ16615.1"/>
    <property type="molecule type" value="Genomic_DNA"/>
</dbReference>
<accession>A0A2W5KNZ8</accession>
<dbReference type="GO" id="GO:0016491">
    <property type="term" value="F:oxidoreductase activity"/>
    <property type="evidence" value="ECO:0007669"/>
    <property type="project" value="InterPro"/>
</dbReference>
<dbReference type="SUPFAM" id="SSF56003">
    <property type="entry name" value="Molybdenum cofactor-binding domain"/>
    <property type="match status" value="2"/>
</dbReference>
<dbReference type="InterPro" id="IPR008274">
    <property type="entry name" value="AldOxase/xan_DH_MoCoBD1"/>
</dbReference>
<keyword evidence="1" id="KW-0732">Signal</keyword>
<dbReference type="SMART" id="SM01008">
    <property type="entry name" value="Ald_Xan_dh_C"/>
    <property type="match status" value="1"/>
</dbReference>
<dbReference type="Gene3D" id="3.30.365.10">
    <property type="entry name" value="Aldehyde oxidase/xanthine dehydrogenase, molybdopterin binding domain"/>
    <property type="match status" value="4"/>
</dbReference>
<name>A0A2W5KNZ8_9GAMM</name>